<gene>
    <name evidence="2" type="ORF">AVDCRST_MAG48-2386</name>
</gene>
<dbReference type="AlphaFoldDB" id="A0A6J4KWH0"/>
<dbReference type="SUPFAM" id="SSF63380">
    <property type="entry name" value="Riboflavin synthase domain-like"/>
    <property type="match status" value="1"/>
</dbReference>
<dbReference type="InterPro" id="IPR017927">
    <property type="entry name" value="FAD-bd_FR_type"/>
</dbReference>
<reference evidence="2" key="1">
    <citation type="submission" date="2020-02" db="EMBL/GenBank/DDBJ databases">
        <authorList>
            <person name="Meier V. D."/>
        </authorList>
    </citation>
    <scope>NUCLEOTIDE SEQUENCE</scope>
    <source>
        <strain evidence="2">AVDCRST_MAG48</strain>
    </source>
</reference>
<dbReference type="InterPro" id="IPR017938">
    <property type="entry name" value="Riboflavin_synthase-like_b-brl"/>
</dbReference>
<dbReference type="InterPro" id="IPR039261">
    <property type="entry name" value="FNR_nucleotide-bd"/>
</dbReference>
<dbReference type="Pfam" id="PF04954">
    <property type="entry name" value="SIP"/>
    <property type="match status" value="1"/>
</dbReference>
<dbReference type="Gene3D" id="3.40.50.80">
    <property type="entry name" value="Nucleotide-binding domain of ferredoxin-NADP reductase (FNR) module"/>
    <property type="match status" value="1"/>
</dbReference>
<dbReference type="CDD" id="cd06193">
    <property type="entry name" value="siderophore_interacting"/>
    <property type="match status" value="1"/>
</dbReference>
<protein>
    <recommendedName>
        <fullName evidence="1">FAD-binding FR-type domain-containing protein</fullName>
    </recommendedName>
</protein>
<dbReference type="InterPro" id="IPR007037">
    <property type="entry name" value="SIP_rossman_dom"/>
</dbReference>
<evidence type="ECO:0000259" key="1">
    <source>
        <dbReference type="PROSITE" id="PS51384"/>
    </source>
</evidence>
<dbReference type="InterPro" id="IPR039374">
    <property type="entry name" value="SIP_fam"/>
</dbReference>
<dbReference type="InterPro" id="IPR013113">
    <property type="entry name" value="SIP_FAD-bd"/>
</dbReference>
<dbReference type="Gene3D" id="2.40.30.10">
    <property type="entry name" value="Translation factors"/>
    <property type="match status" value="1"/>
</dbReference>
<sequence length="300" mass="31892">MPEPSLFRAAVRGTARLSPHLVRVVLGPAGPAGPADRVLDLTAFTSTGVGDERLVLVLPVPGRRHTPAPGADLGWDHLPADQRPVQRSYTVRSFDAASTTLVVDVVVHDGGPGSAWALRAEPGDVVLATAPMGWYAPPPAARWQLLVADLTALPALARIVEGSPLPSHALVEVPEPGDRLPLPAAASTRWLCGTGNGVAPSALLRAVRDVELPAGPGYVWCAGEAAETRALRRHLRSERGLTTRDYLVLGYWRRDQAGWDRRYAELAGGLENVYAEAVARGLSSTDALEAYDDALERVGL</sequence>
<dbReference type="GO" id="GO:0016491">
    <property type="term" value="F:oxidoreductase activity"/>
    <property type="evidence" value="ECO:0007669"/>
    <property type="project" value="InterPro"/>
</dbReference>
<proteinExistence type="predicted"/>
<dbReference type="PROSITE" id="PS51384">
    <property type="entry name" value="FAD_FR"/>
    <property type="match status" value="1"/>
</dbReference>
<dbReference type="Pfam" id="PF08021">
    <property type="entry name" value="FAD_binding_9"/>
    <property type="match status" value="1"/>
</dbReference>
<organism evidence="2">
    <name type="scientific">uncultured Friedmanniella sp</name>
    <dbReference type="NCBI Taxonomy" id="335381"/>
    <lineage>
        <taxon>Bacteria</taxon>
        <taxon>Bacillati</taxon>
        <taxon>Actinomycetota</taxon>
        <taxon>Actinomycetes</taxon>
        <taxon>Propionibacteriales</taxon>
        <taxon>Nocardioidaceae</taxon>
        <taxon>Friedmanniella</taxon>
        <taxon>environmental samples</taxon>
    </lineage>
</organism>
<accession>A0A6J4KWH0</accession>
<feature type="domain" description="FAD-binding FR-type" evidence="1">
    <location>
        <begin position="4"/>
        <end position="138"/>
    </location>
</feature>
<name>A0A6J4KWH0_9ACTN</name>
<evidence type="ECO:0000313" key="2">
    <source>
        <dbReference type="EMBL" id="CAA9316419.1"/>
    </source>
</evidence>
<dbReference type="PANTHER" id="PTHR30157:SF0">
    <property type="entry name" value="NADPH-DEPENDENT FERRIC-CHELATE REDUCTASE"/>
    <property type="match status" value="1"/>
</dbReference>
<dbReference type="EMBL" id="CADCTS010000342">
    <property type="protein sequence ID" value="CAA9316419.1"/>
    <property type="molecule type" value="Genomic_DNA"/>
</dbReference>
<dbReference type="PANTHER" id="PTHR30157">
    <property type="entry name" value="FERRIC REDUCTASE, NADPH-DEPENDENT"/>
    <property type="match status" value="1"/>
</dbReference>